<dbReference type="SUPFAM" id="SSF53756">
    <property type="entry name" value="UDP-Glycosyltransferase/glycogen phosphorylase"/>
    <property type="match status" value="1"/>
</dbReference>
<dbReference type="InterPro" id="IPR050426">
    <property type="entry name" value="Glycosyltransferase_28"/>
</dbReference>
<comment type="caution">
    <text evidence="2">The sequence shown here is derived from an EMBL/GenBank/DDBJ whole genome shotgun (WGS) entry which is preliminary data.</text>
</comment>
<evidence type="ECO:0000313" key="3">
    <source>
        <dbReference type="Proteomes" id="UP001363622"/>
    </source>
</evidence>
<evidence type="ECO:0000259" key="1">
    <source>
        <dbReference type="Pfam" id="PF03033"/>
    </source>
</evidence>
<name>A0ABR1KCI4_9PEZI</name>
<evidence type="ECO:0000313" key="2">
    <source>
        <dbReference type="EMBL" id="KAK7510129.1"/>
    </source>
</evidence>
<dbReference type="Proteomes" id="UP001363622">
    <property type="component" value="Unassembled WGS sequence"/>
</dbReference>
<dbReference type="Gene3D" id="3.40.50.2000">
    <property type="entry name" value="Glycogen Phosphorylase B"/>
    <property type="match status" value="2"/>
</dbReference>
<dbReference type="PANTHER" id="PTHR48050:SF27">
    <property type="entry name" value="GLUCOSYLTRANSFERASE, PUTATIVE (AFU_ORTHOLOGUE AFUA_7G04880)-RELATED"/>
    <property type="match status" value="1"/>
</dbReference>
<proteinExistence type="predicted"/>
<keyword evidence="3" id="KW-1185">Reference proteome</keyword>
<sequence length="426" mass="47478">MAEKSQSEYHEAPFVEAPLPYKAIETTRLADENTDPPLPYSETAEPLRRDWHIKLNIVIQVVGSRGDKYRCRVRIATHNVFEDFLRGAGLQFYPISRDPADLMAYMVKIPGLIPGIKALRSGNIGCKRVMIAEMLDGCWKSCIEADQRSNAASTAEPIIGDPPAFAPIHRAEELGVPIYLMFAMPWTSTRAVSHPLANIRARTRGLGDVINKWRVSIDLEPIPITEGPNLAKTLKPADWQPHIDVCSFFFRDPPARTPPPNLELFLHAGPPTVYISFGSIILDDPACMTALPLGAITPTTIVPFFGDQPFWGDMVAAEGAGPSLIPHRQLDSQNLTQAITYSDTFHAHLPLERNPCDLIPNRLAFWVCKKGKTRIRLSKLAAGLVASRLDLNRKHFQPYAPHQIVIETRRWDPPSRTNLPETAVVI</sequence>
<dbReference type="PANTHER" id="PTHR48050">
    <property type="entry name" value="STEROL 3-BETA-GLUCOSYLTRANSFERASE"/>
    <property type="match status" value="1"/>
</dbReference>
<accession>A0ABR1KCI4</accession>
<organism evidence="2 3">
    <name type="scientific">Phyllosticta citriasiana</name>
    <dbReference type="NCBI Taxonomy" id="595635"/>
    <lineage>
        <taxon>Eukaryota</taxon>
        <taxon>Fungi</taxon>
        <taxon>Dikarya</taxon>
        <taxon>Ascomycota</taxon>
        <taxon>Pezizomycotina</taxon>
        <taxon>Dothideomycetes</taxon>
        <taxon>Dothideomycetes incertae sedis</taxon>
        <taxon>Botryosphaeriales</taxon>
        <taxon>Phyllostictaceae</taxon>
        <taxon>Phyllosticta</taxon>
    </lineage>
</organism>
<dbReference type="InterPro" id="IPR004276">
    <property type="entry name" value="GlycoTrans_28_N"/>
</dbReference>
<gene>
    <name evidence="2" type="ORF">IWZ03DRAFT_396827</name>
</gene>
<dbReference type="Pfam" id="PF03033">
    <property type="entry name" value="Glyco_transf_28"/>
    <property type="match status" value="1"/>
</dbReference>
<protein>
    <recommendedName>
        <fullName evidence="1">Glycosyltransferase family 28 N-terminal domain-containing protein</fullName>
    </recommendedName>
</protein>
<reference evidence="2 3" key="1">
    <citation type="submission" date="2024-04" db="EMBL/GenBank/DDBJ databases">
        <title>Phyllosticta paracitricarpa is synonymous to the EU quarantine fungus P. citricarpa based on phylogenomic analyses.</title>
        <authorList>
            <consortium name="Lawrence Berkeley National Laboratory"/>
            <person name="Van Ingen-Buijs V.A."/>
            <person name="Van Westerhoven A.C."/>
            <person name="Haridas S."/>
            <person name="Skiadas P."/>
            <person name="Martin F."/>
            <person name="Groenewald J.Z."/>
            <person name="Crous P.W."/>
            <person name="Seidl M.F."/>
        </authorList>
    </citation>
    <scope>NUCLEOTIDE SEQUENCE [LARGE SCALE GENOMIC DNA]</scope>
    <source>
        <strain evidence="2 3">CBS 123371</strain>
    </source>
</reference>
<dbReference type="EMBL" id="JBBPHU010000015">
    <property type="protein sequence ID" value="KAK7510129.1"/>
    <property type="molecule type" value="Genomic_DNA"/>
</dbReference>
<feature type="domain" description="Glycosyltransferase family 28 N-terminal" evidence="1">
    <location>
        <begin position="68"/>
        <end position="191"/>
    </location>
</feature>